<sequence length="93" mass="10691">MIEQLEKVVDSHEGEHCEFKEAKNNYYFETLAKYCASLANEGGGDFILGVTDKRPRRIVGTQAFNQPERKQAGLIQLKKRRSAIWRNATLITY</sequence>
<dbReference type="Proteomes" id="UP000093080">
    <property type="component" value="Unassembled WGS sequence"/>
</dbReference>
<organism evidence="2 3">
    <name type="scientific">Dissulfuribacter thermophilus</name>
    <dbReference type="NCBI Taxonomy" id="1156395"/>
    <lineage>
        <taxon>Bacteria</taxon>
        <taxon>Pseudomonadati</taxon>
        <taxon>Thermodesulfobacteriota</taxon>
        <taxon>Dissulfuribacteria</taxon>
        <taxon>Dissulfuribacterales</taxon>
        <taxon>Dissulfuribacteraceae</taxon>
        <taxon>Dissulfuribacter</taxon>
    </lineage>
</organism>
<comment type="caution">
    <text evidence="2">The sequence shown here is derived from an EMBL/GenBank/DDBJ whole genome shotgun (WGS) entry which is preliminary data.</text>
</comment>
<keyword evidence="3" id="KW-1185">Reference proteome</keyword>
<accession>A0A1B9F4N0</accession>
<gene>
    <name evidence="2" type="ORF">DBT_1835</name>
</gene>
<dbReference type="EMBL" id="MAGO01000009">
    <property type="protein sequence ID" value="OCC14775.1"/>
    <property type="molecule type" value="Genomic_DNA"/>
</dbReference>
<reference evidence="2 3" key="1">
    <citation type="submission" date="2016-06" db="EMBL/GenBank/DDBJ databases">
        <title>Respiratory ammonification of nitrate coupled to the oxidation of elemental sulfur in deep-sea autotrophic thermophilic bacteria.</title>
        <authorList>
            <person name="Slobodkina G.B."/>
            <person name="Mardanov A.V."/>
            <person name="Ravin N.V."/>
            <person name="Frolova A.A."/>
            <person name="Viryasiv M.B."/>
            <person name="Chernyh N.A."/>
            <person name="Bonch-Osmolovskaya E.A."/>
            <person name="Slobodkin A.I."/>
        </authorList>
    </citation>
    <scope>NUCLEOTIDE SEQUENCE [LARGE SCALE GENOMIC DNA]</scope>
    <source>
        <strain evidence="2 3">S69</strain>
    </source>
</reference>
<dbReference type="InterPro" id="IPR007421">
    <property type="entry name" value="Schlafen_AlbA_2_dom"/>
</dbReference>
<dbReference type="Gene3D" id="3.30.950.30">
    <property type="entry name" value="Schlafen, AAA domain"/>
    <property type="match status" value="1"/>
</dbReference>
<dbReference type="InterPro" id="IPR038461">
    <property type="entry name" value="Schlafen_AlbA_2_dom_sf"/>
</dbReference>
<dbReference type="Pfam" id="PF04326">
    <property type="entry name" value="SLFN_AlbA_2"/>
    <property type="match status" value="1"/>
</dbReference>
<evidence type="ECO:0000259" key="1">
    <source>
        <dbReference type="Pfam" id="PF04326"/>
    </source>
</evidence>
<dbReference type="STRING" id="1156395.DBT_1835"/>
<proteinExistence type="predicted"/>
<feature type="domain" description="Schlafen AlbA-2" evidence="1">
    <location>
        <begin position="13"/>
        <end position="70"/>
    </location>
</feature>
<protein>
    <submittedName>
        <fullName evidence="2">Putative transcriptional regulator</fullName>
    </submittedName>
</protein>
<evidence type="ECO:0000313" key="3">
    <source>
        <dbReference type="Proteomes" id="UP000093080"/>
    </source>
</evidence>
<dbReference type="AlphaFoldDB" id="A0A1B9F4N0"/>
<evidence type="ECO:0000313" key="2">
    <source>
        <dbReference type="EMBL" id="OCC14775.1"/>
    </source>
</evidence>
<name>A0A1B9F4N0_9BACT</name>